<dbReference type="InterPro" id="IPR013655">
    <property type="entry name" value="PAS_fold_3"/>
</dbReference>
<dbReference type="InterPro" id="IPR000700">
    <property type="entry name" value="PAS-assoc_C"/>
</dbReference>
<dbReference type="PROSITE" id="PS50112">
    <property type="entry name" value="PAS"/>
    <property type="match status" value="1"/>
</dbReference>
<evidence type="ECO:0000313" key="5">
    <source>
        <dbReference type="EMBL" id="MBO1520444.1"/>
    </source>
</evidence>
<dbReference type="SUPFAM" id="SSF55785">
    <property type="entry name" value="PYP-like sensor domain (PAS domain)"/>
    <property type="match status" value="2"/>
</dbReference>
<dbReference type="PANTHER" id="PTHR24422:SF10">
    <property type="entry name" value="CHEMOTAXIS PROTEIN METHYLTRANSFERASE 2"/>
    <property type="match status" value="1"/>
</dbReference>
<evidence type="ECO:0000259" key="4">
    <source>
        <dbReference type="PROSITE" id="PS50113"/>
    </source>
</evidence>
<feature type="domain" description="Methyl-accepting transducer" evidence="2">
    <location>
        <begin position="240"/>
        <end position="432"/>
    </location>
</feature>
<dbReference type="Pfam" id="PF00015">
    <property type="entry name" value="MCPsignal"/>
    <property type="match status" value="1"/>
</dbReference>
<feature type="domain" description="PAC" evidence="4">
    <location>
        <begin position="93"/>
        <end position="145"/>
    </location>
</feature>
<dbReference type="InterPro" id="IPR001610">
    <property type="entry name" value="PAC"/>
</dbReference>
<sequence length="432" mass="48301">MFKSKALKYELGVIKEKQYKVQSVLNAIRSHMAVIEFTPEGKVLDANTNFLNIVGYSLEEITFAPHSLFCSPGIDREKAYQDFWAKLRQGVSQSGTFQRFNKLGESLWLEATYFPVLDKQSRVYKIEKIASDITEKQQKLKSQEAVLSSLHESMAVIEFSTDGTVVTANDNFLNVMGYRLDDVVGKKHEIFCEPNFYTQHPNFWQDLLSGTHKGGRFKRINAYGEEVWLRATYNPIFDDNNEVNRIIKFASDITDNIRQAERNMAISEEIGVIARETSEIVEQGNHSLNSSVESSSKVSTDLENSIEIVQRLNEQAHNIEEIVATISGVADQTNLLALNAAIEAARAGEAGRGFAVVADEVRLLAGRTSHATVEIGDVVHENRRLTAQVSSSISEVNDVALLSREQVHQVEQVMTKIHRSVMSIQSAAADLS</sequence>
<dbReference type="Proteomes" id="UP000664882">
    <property type="component" value="Unassembled WGS sequence"/>
</dbReference>
<feature type="domain" description="PAS" evidence="3">
    <location>
        <begin position="143"/>
        <end position="186"/>
    </location>
</feature>
<gene>
    <name evidence="5" type="ORF">J3U76_12525</name>
</gene>
<comment type="caution">
    <text evidence="5">The sequence shown here is derived from an EMBL/GenBank/DDBJ whole genome shotgun (WGS) entry which is preliminary data.</text>
</comment>
<dbReference type="CDD" id="cd00130">
    <property type="entry name" value="PAS"/>
    <property type="match status" value="2"/>
</dbReference>
<dbReference type="PANTHER" id="PTHR24422">
    <property type="entry name" value="CHEMOTAXIS PROTEIN METHYLTRANSFERASE"/>
    <property type="match status" value="1"/>
</dbReference>
<accession>A0ABS3NIN9</accession>
<dbReference type="InterPro" id="IPR004089">
    <property type="entry name" value="MCPsignal_dom"/>
</dbReference>
<feature type="domain" description="PAC" evidence="4">
    <location>
        <begin position="213"/>
        <end position="265"/>
    </location>
</feature>
<keyword evidence="6" id="KW-1185">Reference proteome</keyword>
<dbReference type="SMART" id="SM00086">
    <property type="entry name" value="PAC"/>
    <property type="match status" value="2"/>
</dbReference>
<dbReference type="Gene3D" id="1.10.287.950">
    <property type="entry name" value="Methyl-accepting chemotaxis protein"/>
    <property type="match status" value="1"/>
</dbReference>
<dbReference type="Pfam" id="PF08447">
    <property type="entry name" value="PAS_3"/>
    <property type="match status" value="2"/>
</dbReference>
<dbReference type="SMART" id="SM00283">
    <property type="entry name" value="MA"/>
    <property type="match status" value="1"/>
</dbReference>
<evidence type="ECO:0000256" key="1">
    <source>
        <dbReference type="PROSITE-ProRule" id="PRU00284"/>
    </source>
</evidence>
<dbReference type="NCBIfam" id="TIGR00229">
    <property type="entry name" value="sensory_box"/>
    <property type="match status" value="2"/>
</dbReference>
<name>A0ABS3NIN9_9GAMM</name>
<dbReference type="EMBL" id="JAGDFX010000016">
    <property type="protein sequence ID" value="MBO1520444.1"/>
    <property type="molecule type" value="Genomic_DNA"/>
</dbReference>
<dbReference type="SMART" id="SM00091">
    <property type="entry name" value="PAS"/>
    <property type="match status" value="2"/>
</dbReference>
<dbReference type="SUPFAM" id="SSF58104">
    <property type="entry name" value="Methyl-accepting chemotaxis protein (MCP) signaling domain"/>
    <property type="match status" value="1"/>
</dbReference>
<organism evidence="5 6">
    <name type="scientific">Oceanisphaera pacifica</name>
    <dbReference type="NCBI Taxonomy" id="2818389"/>
    <lineage>
        <taxon>Bacteria</taxon>
        <taxon>Pseudomonadati</taxon>
        <taxon>Pseudomonadota</taxon>
        <taxon>Gammaproteobacteria</taxon>
        <taxon>Aeromonadales</taxon>
        <taxon>Aeromonadaceae</taxon>
        <taxon>Oceanisphaera</taxon>
    </lineage>
</organism>
<dbReference type="PROSITE" id="PS50113">
    <property type="entry name" value="PAC"/>
    <property type="match status" value="2"/>
</dbReference>
<evidence type="ECO:0000313" key="6">
    <source>
        <dbReference type="Proteomes" id="UP000664882"/>
    </source>
</evidence>
<evidence type="ECO:0000259" key="3">
    <source>
        <dbReference type="PROSITE" id="PS50112"/>
    </source>
</evidence>
<dbReference type="InterPro" id="IPR035965">
    <property type="entry name" value="PAS-like_dom_sf"/>
</dbReference>
<keyword evidence="1" id="KW-0807">Transducer</keyword>
<dbReference type="InterPro" id="IPR000014">
    <property type="entry name" value="PAS"/>
</dbReference>
<evidence type="ECO:0000259" key="2">
    <source>
        <dbReference type="PROSITE" id="PS50111"/>
    </source>
</evidence>
<reference evidence="5 6" key="1">
    <citation type="submission" date="2021-03" db="EMBL/GenBank/DDBJ databases">
        <title>Oceanisphaera sp. nov., isolated from the intestine.</title>
        <authorList>
            <person name="Zhao L.-H."/>
            <person name="Shi L.-F."/>
        </authorList>
    </citation>
    <scope>NUCLEOTIDE SEQUENCE [LARGE SCALE GENOMIC DNA]</scope>
    <source>
        <strain evidence="5 6">DM8</strain>
    </source>
</reference>
<dbReference type="InterPro" id="IPR050903">
    <property type="entry name" value="Bact_Chemotaxis_MeTrfase"/>
</dbReference>
<dbReference type="Gene3D" id="3.30.450.20">
    <property type="entry name" value="PAS domain"/>
    <property type="match status" value="2"/>
</dbReference>
<protein>
    <submittedName>
        <fullName evidence="5">PAS domain-containing methyl-accepting chemotaxis protein</fullName>
    </submittedName>
</protein>
<proteinExistence type="predicted"/>
<dbReference type="PROSITE" id="PS50111">
    <property type="entry name" value="CHEMOTAXIS_TRANSDUC_2"/>
    <property type="match status" value="1"/>
</dbReference>